<name>A0A2Z5U2X3_9UROC</name>
<comment type="subcellular location">
    <subcellularLocation>
        <location evidence="2">Mitochondrion inner membrane</location>
        <topology evidence="2">Multi-pass membrane protein</topology>
    </subcellularLocation>
</comment>
<dbReference type="PANTHER" id="PTHR19271:SF16">
    <property type="entry name" value="CYTOCHROME B"/>
    <property type="match status" value="1"/>
</dbReference>
<feature type="transmembrane region" description="Helical" evidence="16">
    <location>
        <begin position="165"/>
        <end position="184"/>
    </location>
</feature>
<feature type="transmembrane region" description="Helical" evidence="16">
    <location>
        <begin position="20"/>
        <end position="41"/>
    </location>
</feature>
<evidence type="ECO:0000256" key="10">
    <source>
        <dbReference type="ARBA" id="ARBA00022982"/>
    </source>
</evidence>
<evidence type="ECO:0000256" key="16">
    <source>
        <dbReference type="RuleBase" id="RU362117"/>
    </source>
</evidence>
<keyword evidence="9" id="KW-0999">Mitochondrion inner membrane</keyword>
<protein>
    <recommendedName>
        <fullName evidence="3 16">Cytochrome b</fullName>
    </recommendedName>
</protein>
<dbReference type="GO" id="GO:0008121">
    <property type="term" value="F:quinol-cytochrome-c reductase activity"/>
    <property type="evidence" value="ECO:0007669"/>
    <property type="project" value="TreeGrafter"/>
</dbReference>
<evidence type="ECO:0000256" key="8">
    <source>
        <dbReference type="ARBA" id="ARBA00022723"/>
    </source>
</evidence>
<keyword evidence="12 16" id="KW-0408">Iron</keyword>
<dbReference type="InterPro" id="IPR016174">
    <property type="entry name" value="Di-haem_cyt_TM"/>
</dbReference>
<keyword evidence="11 16" id="KW-1133">Transmembrane helix</keyword>
<dbReference type="PROSITE" id="PS51003">
    <property type="entry name" value="CYTB_CTER"/>
    <property type="match status" value="1"/>
</dbReference>
<dbReference type="PANTHER" id="PTHR19271">
    <property type="entry name" value="CYTOCHROME B"/>
    <property type="match status" value="1"/>
</dbReference>
<dbReference type="EMBL" id="LC333181">
    <property type="protein sequence ID" value="BBB04281.1"/>
    <property type="molecule type" value="Genomic_DNA"/>
</dbReference>
<feature type="transmembrane region" description="Helical" evidence="16">
    <location>
        <begin position="268"/>
        <end position="287"/>
    </location>
</feature>
<dbReference type="InterPro" id="IPR027387">
    <property type="entry name" value="Cytb/b6-like_sf"/>
</dbReference>
<geneLocation type="mitochondrion" evidence="19"/>
<dbReference type="InterPro" id="IPR005797">
    <property type="entry name" value="Cyt_b/b6_N"/>
</dbReference>
<feature type="transmembrane region" description="Helical" evidence="16">
    <location>
        <begin position="322"/>
        <end position="343"/>
    </location>
</feature>
<evidence type="ECO:0000259" key="18">
    <source>
        <dbReference type="PROSITE" id="PS51003"/>
    </source>
</evidence>
<evidence type="ECO:0000256" key="12">
    <source>
        <dbReference type="ARBA" id="ARBA00023004"/>
    </source>
</evidence>
<feature type="transmembrane region" description="Helical" evidence="16">
    <location>
        <begin position="212"/>
        <end position="230"/>
    </location>
</feature>
<evidence type="ECO:0000256" key="15">
    <source>
        <dbReference type="ARBA" id="ARBA00023136"/>
    </source>
</evidence>
<dbReference type="CDD" id="cd00284">
    <property type="entry name" value="Cytochrome_b_N"/>
    <property type="match status" value="1"/>
</dbReference>
<evidence type="ECO:0000259" key="17">
    <source>
        <dbReference type="PROSITE" id="PS51002"/>
    </source>
</evidence>
<comment type="similarity">
    <text evidence="16">Belongs to the cytochrome b family.</text>
</comment>
<keyword evidence="15 16" id="KW-0472">Membrane</keyword>
<dbReference type="InterPro" id="IPR005798">
    <property type="entry name" value="Cyt_b/b6_C"/>
</dbReference>
<evidence type="ECO:0000256" key="14">
    <source>
        <dbReference type="ARBA" id="ARBA00023128"/>
    </source>
</evidence>
<evidence type="ECO:0000256" key="9">
    <source>
        <dbReference type="ARBA" id="ARBA00022792"/>
    </source>
</evidence>
<dbReference type="InterPro" id="IPR048259">
    <property type="entry name" value="Cytochrome_b_N_euk/bac"/>
</dbReference>
<comment type="cofactor">
    <cofactor evidence="16">
        <name>heme b</name>
        <dbReference type="ChEBI" id="CHEBI:60344"/>
    </cofactor>
    <text evidence="16">Binds 2 heme groups non-covalently.</text>
</comment>
<comment type="function">
    <text evidence="1 16">Component of the ubiquinol-cytochrome c reductase complex (complex III or cytochrome b-c1 complex) that is part of the mitochondrial respiratory chain. The b-c1 complex mediates electron transfer from ubiquinol to cytochrome c. Contributes to the generation of a proton gradient across the mitochondrial membrane that is then used for ATP synthesis.</text>
</comment>
<dbReference type="Pfam" id="PF00033">
    <property type="entry name" value="Cytochrome_B"/>
    <property type="match status" value="1"/>
</dbReference>
<evidence type="ECO:0000256" key="7">
    <source>
        <dbReference type="ARBA" id="ARBA00022692"/>
    </source>
</evidence>
<feature type="domain" description="Cytochrome b/b6 C-terminal region profile" evidence="18">
    <location>
        <begin position="193"/>
        <end position="344"/>
    </location>
</feature>
<evidence type="ECO:0000256" key="13">
    <source>
        <dbReference type="ARBA" id="ARBA00023075"/>
    </source>
</evidence>
<dbReference type="GO" id="GO:0006122">
    <property type="term" value="P:mitochondrial electron transport, ubiquinol to cytochrome c"/>
    <property type="evidence" value="ECO:0007669"/>
    <property type="project" value="TreeGrafter"/>
</dbReference>
<evidence type="ECO:0000256" key="2">
    <source>
        <dbReference type="ARBA" id="ARBA00004448"/>
    </source>
</evidence>
<keyword evidence="8 16" id="KW-0479">Metal-binding</keyword>
<dbReference type="Pfam" id="PF00032">
    <property type="entry name" value="Cytochrom_B_C"/>
    <property type="match status" value="1"/>
</dbReference>
<feature type="transmembrane region" description="Helical" evidence="16">
    <location>
        <begin position="95"/>
        <end position="118"/>
    </location>
</feature>
<dbReference type="SUPFAM" id="SSF81342">
    <property type="entry name" value="Transmembrane di-heme cytochromes"/>
    <property type="match status" value="1"/>
</dbReference>
<dbReference type="Gene3D" id="1.20.810.10">
    <property type="entry name" value="Cytochrome Bc1 Complex, Chain C"/>
    <property type="match status" value="1"/>
</dbReference>
<proteinExistence type="inferred from homology"/>
<feature type="transmembrane region" description="Helical" evidence="16">
    <location>
        <begin position="125"/>
        <end position="145"/>
    </location>
</feature>
<reference evidence="19" key="1">
    <citation type="journal article" date="2018" name="Heredity">
        <title>nrDNA:mtDNA copy number ratios as a comparative metric for evolutionary and conservation genetics.</title>
        <authorList>
            <person name="Goodall-Copestake W.P."/>
        </authorList>
    </citation>
    <scope>NUCLEOTIDE SEQUENCE</scope>
    <source>
        <strain evidence="19">E46_1</strain>
        <tissue evidence="19">Muscle</tissue>
    </source>
</reference>
<dbReference type="InterPro" id="IPR036150">
    <property type="entry name" value="Cyt_b/b6_C_sf"/>
</dbReference>
<dbReference type="PROSITE" id="PS51002">
    <property type="entry name" value="CYTB_NTER"/>
    <property type="match status" value="1"/>
</dbReference>
<evidence type="ECO:0000256" key="6">
    <source>
        <dbReference type="ARBA" id="ARBA00022660"/>
    </source>
</evidence>
<dbReference type="SUPFAM" id="SSF81648">
    <property type="entry name" value="a domain/subunit of cytochrome bc1 complex (Ubiquinol-cytochrome c reductase)"/>
    <property type="match status" value="1"/>
</dbReference>
<feature type="domain" description="Cytochrome b/b6 N-terminal region profile" evidence="17">
    <location>
        <begin position="1"/>
        <end position="193"/>
    </location>
</feature>
<evidence type="ECO:0000256" key="4">
    <source>
        <dbReference type="ARBA" id="ARBA00022448"/>
    </source>
</evidence>
<gene>
    <name evidence="19" type="primary">cob</name>
</gene>
<keyword evidence="4 16" id="KW-0813">Transport</keyword>
<dbReference type="GO" id="GO:0016491">
    <property type="term" value="F:oxidoreductase activity"/>
    <property type="evidence" value="ECO:0007669"/>
    <property type="project" value="UniProtKB-UniRule"/>
</dbReference>
<evidence type="ECO:0000256" key="1">
    <source>
        <dbReference type="ARBA" id="ARBA00002566"/>
    </source>
</evidence>
<keyword evidence="5 16" id="KW-0349">Heme</keyword>
<evidence type="ECO:0000256" key="5">
    <source>
        <dbReference type="ARBA" id="ARBA00022617"/>
    </source>
</evidence>
<keyword evidence="13" id="KW-0830">Ubiquinone</keyword>
<sequence>MPHKIPLPQSINYFWNFGSLIGITYTIQLVSGILLSLRYYAGTGTSSFNSVEIIAREVDSGFMIRGFHLVGSQMMMLLIYLHMGRSLYFGRGANLSMTLQGTIILVITMGAAFLGYVLPWGQMSFWGATVITGFLGVLPMGQDILEWVWGGFTVGHPTLTRFFSLHYLLGIFIAPLSMVHMLLLHQDGSGGPLGDRNDHYLPFWPYYGIKDLWPAGVLISTMLIFTLFLMPETENLKNANPMVTPTHIKPEWYFLMFYAILRAVPSKVGGLLMMILSILMLVALLLAGKNYSMSMTGTLMASLFVTVCFILGLLGGKPVEEPFLTSSLLLSLVYFGLATVMMLF</sequence>
<feature type="transmembrane region" description="Helical" evidence="16">
    <location>
        <begin position="62"/>
        <end position="83"/>
    </location>
</feature>
<organism evidence="19">
    <name type="scientific">Salpa fusiformis</name>
    <dbReference type="NCBI Taxonomy" id="942554"/>
    <lineage>
        <taxon>Eukaryota</taxon>
        <taxon>Metazoa</taxon>
        <taxon>Chordata</taxon>
        <taxon>Tunicata</taxon>
        <taxon>Thaliacea</taxon>
        <taxon>Salpida</taxon>
        <taxon>Salpidae</taxon>
        <taxon>Salpa</taxon>
    </lineage>
</organism>
<keyword evidence="6 16" id="KW-0679">Respiratory chain</keyword>
<dbReference type="GO" id="GO:0005743">
    <property type="term" value="C:mitochondrial inner membrane"/>
    <property type="evidence" value="ECO:0007669"/>
    <property type="project" value="UniProtKB-SubCell"/>
</dbReference>
<keyword evidence="14 16" id="KW-0496">Mitochondrion</keyword>
<keyword evidence="7 16" id="KW-0812">Transmembrane</keyword>
<evidence type="ECO:0000256" key="3">
    <source>
        <dbReference type="ARBA" id="ARBA00013531"/>
    </source>
</evidence>
<dbReference type="GO" id="GO:0046872">
    <property type="term" value="F:metal ion binding"/>
    <property type="evidence" value="ECO:0007669"/>
    <property type="project" value="UniProtKB-UniRule"/>
</dbReference>
<accession>A0A2Z5U2X3</accession>
<feature type="transmembrane region" description="Helical" evidence="16">
    <location>
        <begin position="299"/>
        <end position="316"/>
    </location>
</feature>
<evidence type="ECO:0000256" key="11">
    <source>
        <dbReference type="ARBA" id="ARBA00022989"/>
    </source>
</evidence>
<keyword evidence="10 16" id="KW-0249">Electron transport</keyword>
<evidence type="ECO:0000313" key="19">
    <source>
        <dbReference type="EMBL" id="BBB04281.1"/>
    </source>
</evidence>
<dbReference type="AlphaFoldDB" id="A0A2Z5U2X3"/>